<dbReference type="GO" id="GO:1990362">
    <property type="term" value="F:butanol dehydrogenase (NAD+) activity"/>
    <property type="evidence" value="ECO:0007669"/>
    <property type="project" value="InterPro"/>
</dbReference>
<protein>
    <submittedName>
        <fullName evidence="4">Iron-containing alcohol dehydrogenases signature 2</fullName>
        <ecNumber evidence="4">1.-.-.-</ecNumber>
    </submittedName>
</protein>
<dbReference type="PANTHER" id="PTHR43633:SF1">
    <property type="entry name" value="ALCOHOL DEHYDROGENASE YQHD"/>
    <property type="match status" value="1"/>
</dbReference>
<dbReference type="CDD" id="cd08187">
    <property type="entry name" value="BDH"/>
    <property type="match status" value="1"/>
</dbReference>
<evidence type="ECO:0000313" key="4">
    <source>
        <dbReference type="EMBL" id="SOB73497.1"/>
    </source>
</evidence>
<dbReference type="Proteomes" id="UP000217549">
    <property type="component" value="Chromosome I"/>
</dbReference>
<dbReference type="AlphaFoldDB" id="A0A285PW74"/>
<feature type="domain" description="Fe-containing alcohol dehydrogenase-like C-terminal" evidence="3">
    <location>
        <begin position="186"/>
        <end position="384"/>
    </location>
</feature>
<dbReference type="Gene3D" id="3.40.50.1970">
    <property type="match status" value="1"/>
</dbReference>
<dbReference type="EMBL" id="LT907978">
    <property type="protein sequence ID" value="SOB73497.1"/>
    <property type="molecule type" value="Genomic_DNA"/>
</dbReference>
<dbReference type="Pfam" id="PF00465">
    <property type="entry name" value="Fe-ADH"/>
    <property type="match status" value="1"/>
</dbReference>
<proteinExistence type="predicted"/>
<evidence type="ECO:0000256" key="1">
    <source>
        <dbReference type="ARBA" id="ARBA00023002"/>
    </source>
</evidence>
<gene>
    <name evidence="4" type="ORF">EHLA_2943</name>
</gene>
<evidence type="ECO:0000313" key="5">
    <source>
        <dbReference type="Proteomes" id="UP000217549"/>
    </source>
</evidence>
<dbReference type="KEGG" id="ehl:EHLA_2943"/>
<dbReference type="FunFam" id="3.40.50.1970:FF:000003">
    <property type="entry name" value="Alcohol dehydrogenase, iron-containing"/>
    <property type="match status" value="1"/>
</dbReference>
<dbReference type="InterPro" id="IPR018211">
    <property type="entry name" value="ADH_Fe_CS"/>
</dbReference>
<feature type="domain" description="Alcohol dehydrogenase iron-type/glycerol dehydrogenase GldA" evidence="2">
    <location>
        <begin position="9"/>
        <end position="175"/>
    </location>
</feature>
<dbReference type="GO" id="GO:0008106">
    <property type="term" value="F:alcohol dehydrogenase (NADP+) activity"/>
    <property type="evidence" value="ECO:0007669"/>
    <property type="project" value="TreeGrafter"/>
</dbReference>
<evidence type="ECO:0000259" key="2">
    <source>
        <dbReference type="Pfam" id="PF00465"/>
    </source>
</evidence>
<dbReference type="GO" id="GO:0005829">
    <property type="term" value="C:cytosol"/>
    <property type="evidence" value="ECO:0007669"/>
    <property type="project" value="TreeGrafter"/>
</dbReference>
<evidence type="ECO:0000259" key="3">
    <source>
        <dbReference type="Pfam" id="PF25137"/>
    </source>
</evidence>
<name>A0A285PW74_9FIRM</name>
<dbReference type="PROSITE" id="PS00060">
    <property type="entry name" value="ADH_IRON_2"/>
    <property type="match status" value="1"/>
</dbReference>
<dbReference type="EC" id="1.-.-.-" evidence="4"/>
<dbReference type="Gene3D" id="1.20.1090.10">
    <property type="entry name" value="Dehydroquinate synthase-like - alpha domain"/>
    <property type="match status" value="1"/>
</dbReference>
<dbReference type="GO" id="GO:1990002">
    <property type="term" value="F:methylglyoxal reductase (NADPH) (acetol producing) activity"/>
    <property type="evidence" value="ECO:0007669"/>
    <property type="project" value="TreeGrafter"/>
</dbReference>
<dbReference type="Pfam" id="PF25137">
    <property type="entry name" value="ADH_Fe_C"/>
    <property type="match status" value="1"/>
</dbReference>
<dbReference type="InterPro" id="IPR001670">
    <property type="entry name" value="ADH_Fe/GldA"/>
</dbReference>
<keyword evidence="1 4" id="KW-0560">Oxidoreductase</keyword>
<dbReference type="GO" id="GO:0046872">
    <property type="term" value="F:metal ion binding"/>
    <property type="evidence" value="ECO:0007669"/>
    <property type="project" value="InterPro"/>
</dbReference>
<accession>A0A285PW74</accession>
<dbReference type="InterPro" id="IPR044731">
    <property type="entry name" value="BDH-like"/>
</dbReference>
<dbReference type="RefSeq" id="WP_096241232.1">
    <property type="nucleotide sequence ID" value="NZ_LT907978.1"/>
</dbReference>
<keyword evidence="5" id="KW-1185">Reference proteome</keyword>
<dbReference type="SUPFAM" id="SSF56796">
    <property type="entry name" value="Dehydroquinate synthase-like"/>
    <property type="match status" value="1"/>
</dbReference>
<organism evidence="4 5">
    <name type="scientific">Anaerobutyricum hallii</name>
    <dbReference type="NCBI Taxonomy" id="39488"/>
    <lineage>
        <taxon>Bacteria</taxon>
        <taxon>Bacillati</taxon>
        <taxon>Bacillota</taxon>
        <taxon>Clostridia</taxon>
        <taxon>Lachnospirales</taxon>
        <taxon>Lachnospiraceae</taxon>
        <taxon>Anaerobutyricum</taxon>
    </lineage>
</organism>
<sequence length="387" mass="42655">MNNFNFCVPTDIRFGKGQIACLPEELKKYGKRILMVYGGGSIKRTGLYDTILDLLKEFEIYELSGIEPNPKLDSVRKGAAICKEKNIDVILAVGGGSSIDASKHIACAAYYEGDAWDLMLDRSKMTKALPIAVVLTMAATGSEMNPGAVITNEETNEKIEIAGPILYPTISICDPTYLYTLPAKQTAAGTADILSHAMEQYFQPTDDAYLTDRISESLMKTVIHYGPIALKEPENYEARANLMWASSLGLNHILTVGKGGAWSCHPIEHELSAYYDITHGEGLAIVTPAWMKAVLCDATVERFAMFGRNVWDLTEGDAREIAEKAIEKTAEFFKSLGLPSTLKEVGINAEKFEEMAEEAVRTSGISTRSYYHLNKEDIVKIYESCAE</sequence>
<dbReference type="PANTHER" id="PTHR43633">
    <property type="entry name" value="ALCOHOL DEHYDROGENASE YQHD"/>
    <property type="match status" value="1"/>
</dbReference>
<reference evidence="5" key="1">
    <citation type="submission" date="2017-09" db="EMBL/GenBank/DDBJ databases">
        <authorList>
            <person name="Shetty A S."/>
        </authorList>
    </citation>
    <scope>NUCLEOTIDE SEQUENCE [LARGE SCALE GENOMIC DNA]</scope>
</reference>
<dbReference type="PROSITE" id="PS00913">
    <property type="entry name" value="ADH_IRON_1"/>
    <property type="match status" value="1"/>
</dbReference>
<dbReference type="InterPro" id="IPR056798">
    <property type="entry name" value="ADH_Fe_C"/>
</dbReference>